<feature type="domain" description="Plastocyanin-like" evidence="6">
    <location>
        <begin position="109"/>
        <end position="169"/>
    </location>
</feature>
<evidence type="ECO:0000313" key="7">
    <source>
        <dbReference type="EMBL" id="PFX15860.1"/>
    </source>
</evidence>
<dbReference type="InterPro" id="IPR033138">
    <property type="entry name" value="Cu_oxidase_CS"/>
</dbReference>
<evidence type="ECO:0000259" key="6">
    <source>
        <dbReference type="Pfam" id="PF07732"/>
    </source>
</evidence>
<dbReference type="SUPFAM" id="SSF49503">
    <property type="entry name" value="Cupredoxins"/>
    <property type="match status" value="2"/>
</dbReference>
<dbReference type="GO" id="GO:0016491">
    <property type="term" value="F:oxidoreductase activity"/>
    <property type="evidence" value="ECO:0007669"/>
    <property type="project" value="UniProtKB-KW"/>
</dbReference>
<dbReference type="InterPro" id="IPR045087">
    <property type="entry name" value="Cu-oxidase_fam"/>
</dbReference>
<dbReference type="GO" id="GO:0006826">
    <property type="term" value="P:iron ion transport"/>
    <property type="evidence" value="ECO:0007669"/>
    <property type="project" value="TreeGrafter"/>
</dbReference>
<dbReference type="InterPro" id="IPR008972">
    <property type="entry name" value="Cupredoxin"/>
</dbReference>
<dbReference type="GO" id="GO:0005886">
    <property type="term" value="C:plasma membrane"/>
    <property type="evidence" value="ECO:0007669"/>
    <property type="project" value="TreeGrafter"/>
</dbReference>
<evidence type="ECO:0000259" key="5">
    <source>
        <dbReference type="Pfam" id="PF00394"/>
    </source>
</evidence>
<reference evidence="8" key="1">
    <citation type="journal article" date="2017" name="bioRxiv">
        <title>Comparative analysis of the genomes of Stylophora pistillata and Acropora digitifera provides evidence for extensive differences between species of corals.</title>
        <authorList>
            <person name="Voolstra C.R."/>
            <person name="Li Y."/>
            <person name="Liew Y.J."/>
            <person name="Baumgarten S."/>
            <person name="Zoccola D."/>
            <person name="Flot J.-F."/>
            <person name="Tambutte S."/>
            <person name="Allemand D."/>
            <person name="Aranda M."/>
        </authorList>
    </citation>
    <scope>NUCLEOTIDE SEQUENCE [LARGE SCALE GENOMIC DNA]</scope>
</reference>
<dbReference type="GO" id="GO:0005507">
    <property type="term" value="F:copper ion binding"/>
    <property type="evidence" value="ECO:0007669"/>
    <property type="project" value="InterPro"/>
</dbReference>
<dbReference type="PANTHER" id="PTHR11709:SF394">
    <property type="entry name" value="FI03373P-RELATED"/>
    <property type="match status" value="1"/>
</dbReference>
<evidence type="ECO:0000313" key="8">
    <source>
        <dbReference type="Proteomes" id="UP000225706"/>
    </source>
</evidence>
<name>A0A2B4RHA2_STYPI</name>
<dbReference type="Pfam" id="PF00394">
    <property type="entry name" value="Cu-oxidase"/>
    <property type="match status" value="1"/>
</dbReference>
<proteinExistence type="inferred from homology"/>
<organism evidence="7 8">
    <name type="scientific">Stylophora pistillata</name>
    <name type="common">Smooth cauliflower coral</name>
    <dbReference type="NCBI Taxonomy" id="50429"/>
    <lineage>
        <taxon>Eukaryota</taxon>
        <taxon>Metazoa</taxon>
        <taxon>Cnidaria</taxon>
        <taxon>Anthozoa</taxon>
        <taxon>Hexacorallia</taxon>
        <taxon>Scleractinia</taxon>
        <taxon>Astrocoeniina</taxon>
        <taxon>Pocilloporidae</taxon>
        <taxon>Stylophora</taxon>
    </lineage>
</organism>
<comment type="similarity">
    <text evidence="1">Belongs to the multicopper oxidase family.</text>
</comment>
<dbReference type="CDD" id="cd13884">
    <property type="entry name" value="CuRO_2_tcLCC_insect_like"/>
    <property type="match status" value="1"/>
</dbReference>
<dbReference type="EMBL" id="LSMT01000601">
    <property type="protein sequence ID" value="PFX15860.1"/>
    <property type="molecule type" value="Genomic_DNA"/>
</dbReference>
<comment type="caution">
    <text evidence="7">The sequence shown here is derived from an EMBL/GenBank/DDBJ whole genome shotgun (WGS) entry which is preliminary data.</text>
</comment>
<evidence type="ECO:0000256" key="4">
    <source>
        <dbReference type="ARBA" id="ARBA00023008"/>
    </source>
</evidence>
<evidence type="ECO:0000256" key="3">
    <source>
        <dbReference type="ARBA" id="ARBA00023002"/>
    </source>
</evidence>
<evidence type="ECO:0000256" key="2">
    <source>
        <dbReference type="ARBA" id="ARBA00022723"/>
    </source>
</evidence>
<feature type="domain" description="Plastocyanin-like" evidence="5">
    <location>
        <begin position="248"/>
        <end position="348"/>
    </location>
</feature>
<keyword evidence="4" id="KW-0186">Copper</keyword>
<dbReference type="PROSITE" id="PS00079">
    <property type="entry name" value="MULTICOPPER_OXIDASE1"/>
    <property type="match status" value="1"/>
</dbReference>
<dbReference type="Pfam" id="PF07732">
    <property type="entry name" value="Cu-oxidase_3"/>
    <property type="match status" value="1"/>
</dbReference>
<keyword evidence="8" id="KW-1185">Reference proteome</keyword>
<dbReference type="InterPro" id="IPR001117">
    <property type="entry name" value="Cu-oxidase_2nd"/>
</dbReference>
<accession>A0A2B4RHA2</accession>
<dbReference type="InterPro" id="IPR011707">
    <property type="entry name" value="Cu-oxidase-like_N"/>
</dbReference>
<dbReference type="PANTHER" id="PTHR11709">
    <property type="entry name" value="MULTI-COPPER OXIDASE"/>
    <property type="match status" value="1"/>
</dbReference>
<keyword evidence="2" id="KW-0479">Metal-binding</keyword>
<dbReference type="Gene3D" id="2.60.40.420">
    <property type="entry name" value="Cupredoxins - blue copper proteins"/>
    <property type="match status" value="2"/>
</dbReference>
<evidence type="ECO:0000256" key="1">
    <source>
        <dbReference type="ARBA" id="ARBA00010609"/>
    </source>
</evidence>
<dbReference type="OrthoDB" id="2121828at2759"/>
<dbReference type="AlphaFoldDB" id="A0A2B4RHA2"/>
<dbReference type="STRING" id="50429.A0A2B4RHA2"/>
<keyword evidence="3" id="KW-0560">Oxidoreductase</keyword>
<protein>
    <submittedName>
        <fullName evidence="7">Laccase-5</fullName>
    </submittedName>
</protein>
<gene>
    <name evidence="7" type="primary">LCC5</name>
    <name evidence="7" type="ORF">AWC38_SpisGene19896</name>
</gene>
<dbReference type="Proteomes" id="UP000225706">
    <property type="component" value="Unassembled WGS sequence"/>
</dbReference>
<dbReference type="FunFam" id="2.60.40.420:FF:000045">
    <property type="entry name" value="Laccase 2"/>
    <property type="match status" value="1"/>
</dbReference>
<sequence>MGLLNFHIVDLPLFPRTPTPHPPKVEDGLNELRDKAGNRLEDQLLPLEPGSIAFVKVVALMDNQPLRDSEVQLPKGNLLLKIILSDGKVHQAKLKGIKKQGHHYEKELNAKGTPWMDGVGQVTQCQIGPSSTFTYKYTARPSGTFWYHSHSGAQRTDGLYGALIVKENKKRLKQIQTELNINFKDKPHRHTLTLLDWQLEASFDLFTQAQGHLGFYPDKPLGEVPTPDDPKYKGTRSFDNGGTGPIPYFSGIINGKGRHDDVKYKKTRLRIFTVRSGETYRFRLIGAQGLYSYSFSIDGHKLTVVGTDGYWIEPQIEVDYIMIHPGERYDFLLSATETTLKDYWIRAETMEID</sequence>